<keyword evidence="2" id="KW-0874">Quinone</keyword>
<dbReference type="OrthoDB" id="5295927at2"/>
<feature type="transmembrane region" description="Helical" evidence="2">
    <location>
        <begin position="6"/>
        <end position="24"/>
    </location>
</feature>
<feature type="transmembrane region" description="Helical" evidence="2">
    <location>
        <begin position="31"/>
        <end position="49"/>
    </location>
</feature>
<dbReference type="Proteomes" id="UP000009284">
    <property type="component" value="Chromosome"/>
</dbReference>
<dbReference type="KEGG" id="tas:TASI_0489"/>
<dbReference type="STRING" id="1008459.TASI_0489"/>
<evidence type="ECO:0000256" key="3">
    <source>
        <dbReference type="SAM" id="MobiDB-lite"/>
    </source>
</evidence>
<accession>G4QA95</accession>
<dbReference type="GO" id="GO:0005886">
    <property type="term" value="C:plasma membrane"/>
    <property type="evidence" value="ECO:0007669"/>
    <property type="project" value="UniProtKB-SubCell"/>
</dbReference>
<keyword evidence="2" id="KW-0520">NAD</keyword>
<feature type="region of interest" description="Disordered" evidence="3">
    <location>
        <begin position="217"/>
        <end position="294"/>
    </location>
</feature>
<dbReference type="AlphaFoldDB" id="G4QA95"/>
<comment type="similarity">
    <text evidence="1 2">Belongs to the complex I subunit 6 family.</text>
</comment>
<evidence type="ECO:0000256" key="2">
    <source>
        <dbReference type="RuleBase" id="RU004429"/>
    </source>
</evidence>
<comment type="function">
    <text evidence="2">NDH-1 shuttles electrons from NADH, via FMN and iron-sulfur (Fe-S) centers, to quinones in the respiratory chain. Couples the redox reaction to proton translocation (for every two electrons transferred, four hydrogen ions are translocated across the cytoplasmic membrane), and thus conserves the redox energy in a proton gradient.</text>
</comment>
<dbReference type="GO" id="GO:0008137">
    <property type="term" value="F:NADH dehydrogenase (ubiquinone) activity"/>
    <property type="evidence" value="ECO:0007669"/>
    <property type="project" value="UniProtKB-UniRule"/>
</dbReference>
<dbReference type="EMBL" id="CP003059">
    <property type="protein sequence ID" value="AEP36264.1"/>
    <property type="molecule type" value="Genomic_DNA"/>
</dbReference>
<dbReference type="PANTHER" id="PTHR33269:SF17">
    <property type="entry name" value="NADH-UBIQUINONE OXIDOREDUCTASE CHAIN 6"/>
    <property type="match status" value="1"/>
</dbReference>
<name>G4QA95_TAYAM</name>
<dbReference type="eggNOG" id="COG0839">
    <property type="taxonomic scope" value="Bacteria"/>
</dbReference>
<keyword evidence="4" id="KW-0560">Oxidoreductase</keyword>
<dbReference type="Gene3D" id="1.20.120.1200">
    <property type="entry name" value="NADH-ubiquinone/plastoquinone oxidoreductase chain 6, subunit NuoJ"/>
    <property type="match status" value="1"/>
</dbReference>
<protein>
    <recommendedName>
        <fullName evidence="2">NADH-quinone oxidoreductase subunit J</fullName>
        <ecNumber evidence="2">7.1.1.-</ecNumber>
    </recommendedName>
</protein>
<reference key="1">
    <citation type="submission" date="2011-09" db="EMBL/GenBank/DDBJ databases">
        <title>Genomic characterization of the Taylorella genus.</title>
        <authorList>
            <person name="Hebert L."/>
            <person name="Moumen B."/>
            <person name="Pons N."/>
            <person name="Duquesne F."/>
            <person name="Breuil M.-F."/>
            <person name="Goux D."/>
            <person name="Batto J.-M."/>
            <person name="Renault P."/>
            <person name="Laugier C."/>
            <person name="Petry S."/>
        </authorList>
    </citation>
    <scope>NUCLEOTIDE SEQUENCE</scope>
    <source>
        <strain>MCE3</strain>
    </source>
</reference>
<dbReference type="GO" id="GO:0048038">
    <property type="term" value="F:quinone binding"/>
    <property type="evidence" value="ECO:0007669"/>
    <property type="project" value="UniProtKB-UniRule"/>
</dbReference>
<feature type="compositionally biased region" description="Basic and acidic residues" evidence="3">
    <location>
        <begin position="221"/>
        <end position="238"/>
    </location>
</feature>
<reference evidence="4 5" key="2">
    <citation type="journal article" date="2012" name="PLoS ONE">
        <title>Genomic characterization of the taylorella genus.</title>
        <authorList>
            <person name="Hebert L."/>
            <person name="Moumen B."/>
            <person name="Pons N."/>
            <person name="Duquesne F."/>
            <person name="Breuil M.F."/>
            <person name="Goux D."/>
            <person name="Batto J.M."/>
            <person name="Laugier C."/>
            <person name="Renault P."/>
            <person name="Petry S."/>
        </authorList>
    </citation>
    <scope>NUCLEOTIDE SEQUENCE [LARGE SCALE GENOMIC DNA]</scope>
    <source>
        <strain evidence="4 5">MCE3</strain>
    </source>
</reference>
<feature type="transmembrane region" description="Helical" evidence="2">
    <location>
        <begin position="143"/>
        <end position="164"/>
    </location>
</feature>
<comment type="subcellular location">
    <subcellularLocation>
        <location evidence="2">Cell membrane</location>
        <topology evidence="2">Multi-pass membrane protein</topology>
    </subcellularLocation>
</comment>
<keyword evidence="2" id="KW-0472">Membrane</keyword>
<dbReference type="EC" id="7.1.1.-" evidence="2"/>
<comment type="catalytic activity">
    <reaction evidence="2">
        <text>a quinone + NADH + 5 H(+)(in) = a quinol + NAD(+) + 4 H(+)(out)</text>
        <dbReference type="Rhea" id="RHEA:57888"/>
        <dbReference type="ChEBI" id="CHEBI:15378"/>
        <dbReference type="ChEBI" id="CHEBI:24646"/>
        <dbReference type="ChEBI" id="CHEBI:57540"/>
        <dbReference type="ChEBI" id="CHEBI:57945"/>
        <dbReference type="ChEBI" id="CHEBI:132124"/>
    </reaction>
</comment>
<keyword evidence="2" id="KW-1003">Cell membrane</keyword>
<evidence type="ECO:0000256" key="1">
    <source>
        <dbReference type="ARBA" id="ARBA00005698"/>
    </source>
</evidence>
<keyword evidence="5" id="KW-1185">Reference proteome</keyword>
<feature type="transmembrane region" description="Helical" evidence="2">
    <location>
        <begin position="91"/>
        <end position="115"/>
    </location>
</feature>
<keyword evidence="4" id="KW-0830">Ubiquinone</keyword>
<organism evidence="4 5">
    <name type="scientific">Taylorella asinigenitalis (strain MCE3)</name>
    <dbReference type="NCBI Taxonomy" id="1008459"/>
    <lineage>
        <taxon>Bacteria</taxon>
        <taxon>Pseudomonadati</taxon>
        <taxon>Pseudomonadota</taxon>
        <taxon>Betaproteobacteria</taxon>
        <taxon>Burkholderiales</taxon>
        <taxon>Alcaligenaceae</taxon>
        <taxon>Taylorella</taxon>
    </lineage>
</organism>
<evidence type="ECO:0000313" key="5">
    <source>
        <dbReference type="Proteomes" id="UP000009284"/>
    </source>
</evidence>
<feature type="compositionally biased region" description="Basic and acidic residues" evidence="3">
    <location>
        <begin position="270"/>
        <end position="283"/>
    </location>
</feature>
<gene>
    <name evidence="4" type="ordered locus">TASI_0489</name>
</gene>
<proteinExistence type="inferred from homology"/>
<dbReference type="NCBIfam" id="NF005164">
    <property type="entry name" value="PRK06638.1-4"/>
    <property type="match status" value="1"/>
</dbReference>
<dbReference type="HOGENOM" id="CLU_085957_5_0_4"/>
<sequence>MTFTDILFYLLAIILLYASVRVVLARHPVVGVLHLILAFFTASMLWILIGAEFLGLLLIIIYVGAVMVLFLFVVMMVDVLPETLRKDFRTYLPIGLVVGGIMVAEIGFILGSAYFDTSSPMTWPETYNNALALGIEMYSKYSYPIQVGALILLVGMIAAIALTLRERKNRKYVLVSDQLKVQAKDRVRLVSLKSEPRVEPLADNVSDIPADATIAGAKHTSAAERDAKEVKNDRDLKNIKPAAGQPTPVKPGEPAKVQAAQNDKTAPVESTKEVKSDATKSEAKSAPNNEEVKK</sequence>
<feature type="transmembrane region" description="Helical" evidence="2">
    <location>
        <begin position="55"/>
        <end position="79"/>
    </location>
</feature>
<dbReference type="GO" id="GO:0016491">
    <property type="term" value="F:oxidoreductase activity"/>
    <property type="evidence" value="ECO:0007669"/>
    <property type="project" value="UniProtKB-KW"/>
</dbReference>
<dbReference type="InterPro" id="IPR001457">
    <property type="entry name" value="NADH_UbQ/plastoQ_OxRdtase_su6"/>
</dbReference>
<dbReference type="Pfam" id="PF00499">
    <property type="entry name" value="Oxidored_q3"/>
    <property type="match status" value="1"/>
</dbReference>
<dbReference type="RefSeq" id="WP_014111162.1">
    <property type="nucleotide sequence ID" value="NC_016043.1"/>
</dbReference>
<dbReference type="InterPro" id="IPR042106">
    <property type="entry name" value="Nuo/plastoQ_OxRdtase_6_NuoJ"/>
</dbReference>
<keyword evidence="2" id="KW-0812">Transmembrane</keyword>
<evidence type="ECO:0000313" key="4">
    <source>
        <dbReference type="EMBL" id="AEP36264.1"/>
    </source>
</evidence>
<keyword evidence="2" id="KW-1133">Transmembrane helix</keyword>
<dbReference type="PANTHER" id="PTHR33269">
    <property type="entry name" value="NADH-UBIQUINONE OXIDOREDUCTASE CHAIN 6"/>
    <property type="match status" value="1"/>
</dbReference>